<dbReference type="EMBL" id="BMXF01000003">
    <property type="protein sequence ID" value="GHB77468.1"/>
    <property type="molecule type" value="Genomic_DNA"/>
</dbReference>
<organism evidence="2 3">
    <name type="scientific">Persicitalea jodogahamensis</name>
    <dbReference type="NCBI Taxonomy" id="402147"/>
    <lineage>
        <taxon>Bacteria</taxon>
        <taxon>Pseudomonadati</taxon>
        <taxon>Bacteroidota</taxon>
        <taxon>Cytophagia</taxon>
        <taxon>Cytophagales</taxon>
        <taxon>Spirosomataceae</taxon>
        <taxon>Persicitalea</taxon>
    </lineage>
</organism>
<keyword evidence="3" id="KW-1185">Reference proteome</keyword>
<feature type="domain" description="DUF5916" evidence="1">
    <location>
        <begin position="242"/>
        <end position="661"/>
    </location>
</feature>
<dbReference type="Pfam" id="PF19313">
    <property type="entry name" value="DUF5916"/>
    <property type="match status" value="1"/>
</dbReference>
<dbReference type="InterPro" id="IPR045670">
    <property type="entry name" value="DUF5916"/>
</dbReference>
<sequence>MKKIYLLFFWIITICTLSFTSRAQKTYPTPSFNLTATASKYTIDGELNEAEWIQHRVIDQFWQFFPVDTIVAKRQTEIFMTYDENFLYVAAKCHTESDKFIIPSYRRDFRAGGNDNISFLFDTFQDKTNAFLFGMNPYGVMREALISNGGSDTQFFNSYWDNKWEGESKIYDNYWTCELKIPFRTLRYLDGGTTWNFMSYRFDTQNNEQSTWVRIPQNQLIFNLAFSGPMEFEKPLRKPGANLAIIPYVRAGQARDFLKEPTAKTPLNSVGADLKVGITPGLILDATINPDFSTVEADRQVQNLTRFDISLSFPEQRQFFLENSDLFGTFGSQEVFSSSMGNQNFTPFYSRRVGLEVDTTTGTYTPIRILSGVRLNGKVSKNLRVGLLNVQTARDEERGISSANTTVAVVQQKVFSRSNITGLFIDKEIFNPAAGRDRFNRVAGLEYNHASASNQWLGKFYYHQAFTPTGGKNQFASGASLTLNKYRYQITWNSYYIGDDFQAEVGVVPRRNVYRINPIAQVNLYPNNKILNRHSVGVSYEEYRKPGLGITDQAIGLVGDMTFQSYAQLTWQVASTYTYLFTDFDPTRSGNEPLRRGTDYRYTNAQFNFRSDRRKKLNTEIKGTFGQNFNGTIASLTGLLLYRFQPYGDLTMNFSYSRITTSEGKGTLFLIGPRTDVTFSKKLFWTTFFQYNNLSNNVNINSRLQWRFRPVSDFFLVYSDNYFADSFVAKNRAIIAKLTYWFNL</sequence>
<dbReference type="Proteomes" id="UP000598271">
    <property type="component" value="Unassembled WGS sequence"/>
</dbReference>
<dbReference type="AlphaFoldDB" id="A0A8J3GAW0"/>
<comment type="caution">
    <text evidence="2">The sequence shown here is derived from an EMBL/GenBank/DDBJ whole genome shotgun (WGS) entry which is preliminary data.</text>
</comment>
<protein>
    <recommendedName>
        <fullName evidence="1">DUF5916 domain-containing protein</fullName>
    </recommendedName>
</protein>
<proteinExistence type="predicted"/>
<dbReference type="CDD" id="cd09618">
    <property type="entry name" value="CBM9_like_2"/>
    <property type="match status" value="1"/>
</dbReference>
<evidence type="ECO:0000313" key="2">
    <source>
        <dbReference type="EMBL" id="GHB77468.1"/>
    </source>
</evidence>
<reference evidence="2 3" key="1">
    <citation type="journal article" date="2014" name="Int. J. Syst. Evol. Microbiol.">
        <title>Complete genome sequence of Corynebacterium casei LMG S-19264T (=DSM 44701T), isolated from a smear-ripened cheese.</title>
        <authorList>
            <consortium name="US DOE Joint Genome Institute (JGI-PGF)"/>
            <person name="Walter F."/>
            <person name="Albersmeier A."/>
            <person name="Kalinowski J."/>
            <person name="Ruckert C."/>
        </authorList>
    </citation>
    <scope>NUCLEOTIDE SEQUENCE [LARGE SCALE GENOMIC DNA]</scope>
    <source>
        <strain evidence="2 3">KCTC 12866</strain>
    </source>
</reference>
<dbReference type="RefSeq" id="WP_189565764.1">
    <property type="nucleotide sequence ID" value="NZ_BMXF01000003.1"/>
</dbReference>
<accession>A0A8J3GAW0</accession>
<evidence type="ECO:0000313" key="3">
    <source>
        <dbReference type="Proteomes" id="UP000598271"/>
    </source>
</evidence>
<dbReference type="Gene3D" id="2.60.40.1190">
    <property type="match status" value="1"/>
</dbReference>
<name>A0A8J3GAW0_9BACT</name>
<dbReference type="SUPFAM" id="SSF49344">
    <property type="entry name" value="CBD9-like"/>
    <property type="match status" value="1"/>
</dbReference>
<gene>
    <name evidence="2" type="ORF">GCM10007390_34520</name>
</gene>
<evidence type="ECO:0000259" key="1">
    <source>
        <dbReference type="Pfam" id="PF19313"/>
    </source>
</evidence>